<name>A0A8J2JJ49_9HEXA</name>
<gene>
    <name evidence="1" type="ORF">AFUS01_LOCUS4674</name>
</gene>
<evidence type="ECO:0000313" key="1">
    <source>
        <dbReference type="EMBL" id="CAG7706471.1"/>
    </source>
</evidence>
<evidence type="ECO:0000313" key="2">
    <source>
        <dbReference type="Proteomes" id="UP000708208"/>
    </source>
</evidence>
<accession>A0A8J2JJ49</accession>
<sequence>MRVEILMFDVIGKKIYTLERLEKYEECTYEKGFTIALFLGPGNSHTIISSNLEHLSLHLSYASLTVTVYV</sequence>
<reference evidence="1" key="1">
    <citation type="submission" date="2021-06" db="EMBL/GenBank/DDBJ databases">
        <authorList>
            <person name="Hodson N. C."/>
            <person name="Mongue J. A."/>
            <person name="Jaron S. K."/>
        </authorList>
    </citation>
    <scope>NUCLEOTIDE SEQUENCE</scope>
</reference>
<dbReference type="Proteomes" id="UP000708208">
    <property type="component" value="Unassembled WGS sequence"/>
</dbReference>
<protein>
    <submittedName>
        <fullName evidence="1">Uncharacterized protein</fullName>
    </submittedName>
</protein>
<proteinExistence type="predicted"/>
<keyword evidence="2" id="KW-1185">Reference proteome</keyword>
<dbReference type="AlphaFoldDB" id="A0A8J2JJ49"/>
<dbReference type="EMBL" id="CAJVCH010029294">
    <property type="protein sequence ID" value="CAG7706471.1"/>
    <property type="molecule type" value="Genomic_DNA"/>
</dbReference>
<comment type="caution">
    <text evidence="1">The sequence shown here is derived from an EMBL/GenBank/DDBJ whole genome shotgun (WGS) entry which is preliminary data.</text>
</comment>
<organism evidence="1 2">
    <name type="scientific">Allacma fusca</name>
    <dbReference type="NCBI Taxonomy" id="39272"/>
    <lineage>
        <taxon>Eukaryota</taxon>
        <taxon>Metazoa</taxon>
        <taxon>Ecdysozoa</taxon>
        <taxon>Arthropoda</taxon>
        <taxon>Hexapoda</taxon>
        <taxon>Collembola</taxon>
        <taxon>Symphypleona</taxon>
        <taxon>Sminthuridae</taxon>
        <taxon>Allacma</taxon>
    </lineage>
</organism>